<protein>
    <submittedName>
        <fullName evidence="1">Uncharacterized protein</fullName>
    </submittedName>
</protein>
<evidence type="ECO:0000313" key="1">
    <source>
        <dbReference type="EMBL" id="HIV86449.1"/>
    </source>
</evidence>
<comment type="caution">
    <text evidence="1">The sequence shown here is derived from an EMBL/GenBank/DDBJ whole genome shotgun (WGS) entry which is preliminary data.</text>
</comment>
<reference evidence="1" key="2">
    <citation type="submission" date="2021-04" db="EMBL/GenBank/DDBJ databases">
        <authorList>
            <person name="Gilroy R."/>
        </authorList>
    </citation>
    <scope>NUCLEOTIDE SEQUENCE</scope>
    <source>
        <strain evidence="1">5790</strain>
    </source>
</reference>
<organism evidence="1 2">
    <name type="scientific">Candidatus Monoglobus merdigallinarum</name>
    <dbReference type="NCBI Taxonomy" id="2838698"/>
    <lineage>
        <taxon>Bacteria</taxon>
        <taxon>Bacillati</taxon>
        <taxon>Bacillota</taxon>
        <taxon>Clostridia</taxon>
        <taxon>Monoglobales</taxon>
        <taxon>Monoglobaceae</taxon>
        <taxon>Monoglobus</taxon>
    </lineage>
</organism>
<dbReference type="AlphaFoldDB" id="A0A9D1TMQ1"/>
<accession>A0A9D1TMQ1</accession>
<name>A0A9D1TMQ1_9FIRM</name>
<reference evidence="1" key="1">
    <citation type="journal article" date="2021" name="PeerJ">
        <title>Extensive microbial diversity within the chicken gut microbiome revealed by metagenomics and culture.</title>
        <authorList>
            <person name="Gilroy R."/>
            <person name="Ravi A."/>
            <person name="Getino M."/>
            <person name="Pursley I."/>
            <person name="Horton D.L."/>
            <person name="Alikhan N.F."/>
            <person name="Baker D."/>
            <person name="Gharbi K."/>
            <person name="Hall N."/>
            <person name="Watson M."/>
            <person name="Adriaenssens E.M."/>
            <person name="Foster-Nyarko E."/>
            <person name="Jarju S."/>
            <person name="Secka A."/>
            <person name="Antonio M."/>
            <person name="Oren A."/>
            <person name="Chaudhuri R.R."/>
            <person name="La Ragione R."/>
            <person name="Hildebrand F."/>
            <person name="Pallen M.J."/>
        </authorList>
    </citation>
    <scope>NUCLEOTIDE SEQUENCE</scope>
    <source>
        <strain evidence="1">5790</strain>
    </source>
</reference>
<evidence type="ECO:0000313" key="2">
    <source>
        <dbReference type="Proteomes" id="UP000824162"/>
    </source>
</evidence>
<sequence>MQAQAEPLRASRTASDVYINDIDVWLSAYNINDNNYFKLRELAAALSGTSAAFDVRWNEAENRIELTTGIDYSGTDAGNSSNSVRETAYPTDSALVVDGRTVEITAYNINDNNYYKLRDLGEVIPFDVYWSEEKNSVCVYTELGNGMTLTSGSGEMRHMSLNSSTRNWQTPTKSYIFRDGDSLCVVDADTENNVINIDTYDSDYNLTGTRTVNMELPVFGAFYAGENYNYIALGQENPEEDDSKEVIRIIKYDKDFNRLASVSVNDCYTVIPFDAGCPKMCESENGEELVLHTSRERYLTEDGLNHQSQLTVIIDTDSMTVKNSLGQFQPNHVSHSFNQFVLYDGDSHVLLDHGDAYPRGVVLNKYSGGSYSESILLDIPGNTGNNYTGVSVGGFAVSENNYIAAANALGFESLGDSSFPTMPSTDETRDIVILTCERGDINNTSSIRLTDYSNSGLCASLPYLVDLENGYFMVLWQEFNAGVSFSHSKALKYAVIDENGALADKIYSAPLRLSMDCQPILDGDKVVWYTNSVMGRLFSSVNIPLQ</sequence>
<dbReference type="EMBL" id="DXIJ01000143">
    <property type="protein sequence ID" value="HIV86449.1"/>
    <property type="molecule type" value="Genomic_DNA"/>
</dbReference>
<gene>
    <name evidence="1" type="ORF">H9900_06565</name>
</gene>
<dbReference type="Proteomes" id="UP000824162">
    <property type="component" value="Unassembled WGS sequence"/>
</dbReference>
<proteinExistence type="predicted"/>